<comment type="caution">
    <text evidence="1">The sequence shown here is derived from an EMBL/GenBank/DDBJ whole genome shotgun (WGS) entry which is preliminary data.</text>
</comment>
<dbReference type="EMBL" id="WVUD01000017">
    <property type="protein sequence ID" value="MYL83642.1"/>
    <property type="molecule type" value="Genomic_DNA"/>
</dbReference>
<sequence length="177" mass="18372">MDGKRFIGGRAALVLAVLALGVLSGCARTSVSHLDSRPVVAAAPASLPMQFFRFDFTGKPVANGYVVRGRAVPVPDALPPWVDRLEELTLAAYLRDPAGTVLSTCEKSYKGMPLGDGAAIPFEFVLSPAGDAAGNYAISFGYKAVFGSQKARRAVGASGPPPAGTVFFASEGALVRQ</sequence>
<accession>A0A7C9IWJ0</accession>
<name>A0A7C9IWJ0_9BACT</name>
<dbReference type="PROSITE" id="PS51257">
    <property type="entry name" value="PROKAR_LIPOPROTEIN"/>
    <property type="match status" value="1"/>
</dbReference>
<keyword evidence="2" id="KW-1185">Reference proteome</keyword>
<gene>
    <name evidence="1" type="ORF">GTA51_10950</name>
</gene>
<dbReference type="OrthoDB" id="5471384at2"/>
<proteinExistence type="predicted"/>
<evidence type="ECO:0000313" key="2">
    <source>
        <dbReference type="Proteomes" id="UP000482487"/>
    </source>
</evidence>
<protein>
    <recommendedName>
        <fullName evidence="3">Lipoprotein</fullName>
    </recommendedName>
</protein>
<evidence type="ECO:0000313" key="1">
    <source>
        <dbReference type="EMBL" id="MYL83642.1"/>
    </source>
</evidence>
<dbReference type="AlphaFoldDB" id="A0A7C9IWJ0"/>
<organism evidence="1 2">
    <name type="scientific">Solidesulfovibrio aerotolerans</name>
    <dbReference type="NCBI Taxonomy" id="295255"/>
    <lineage>
        <taxon>Bacteria</taxon>
        <taxon>Pseudomonadati</taxon>
        <taxon>Thermodesulfobacteriota</taxon>
        <taxon>Desulfovibrionia</taxon>
        <taxon>Desulfovibrionales</taxon>
        <taxon>Desulfovibrionaceae</taxon>
        <taxon>Solidesulfovibrio</taxon>
    </lineage>
</organism>
<evidence type="ECO:0008006" key="3">
    <source>
        <dbReference type="Google" id="ProtNLM"/>
    </source>
</evidence>
<dbReference type="RefSeq" id="WP_160961048.1">
    <property type="nucleotide sequence ID" value="NZ_WVUD01000017.1"/>
</dbReference>
<dbReference type="Proteomes" id="UP000482487">
    <property type="component" value="Unassembled WGS sequence"/>
</dbReference>
<reference evidence="1 2" key="1">
    <citation type="submission" date="2020-01" db="EMBL/GenBank/DDBJ databases">
        <title>Genome sequence of Desulfovibrio aerotolerans DSM 16695(T).</title>
        <authorList>
            <person name="Karnachuk O."/>
            <person name="Avakyan M."/>
            <person name="Mardanov A."/>
            <person name="Kadnikov V."/>
            <person name="Ravin N."/>
        </authorList>
    </citation>
    <scope>NUCLEOTIDE SEQUENCE [LARGE SCALE GENOMIC DNA]</scope>
    <source>
        <strain evidence="1 2">DSM 16695</strain>
    </source>
</reference>